<reference evidence="2 3" key="1">
    <citation type="journal article" date="2024" name="Appl. Environ. Microbiol.">
        <title>Pontiella agarivorans sp. nov., a novel marine anaerobic bacterium capable of degrading macroalgal polysaccharides and fixing nitrogen.</title>
        <authorList>
            <person name="Liu N."/>
            <person name="Kivenson V."/>
            <person name="Peng X."/>
            <person name="Cui Z."/>
            <person name="Lankiewicz T.S."/>
            <person name="Gosselin K.M."/>
            <person name="English C.J."/>
            <person name="Blair E.M."/>
            <person name="O'Malley M.A."/>
            <person name="Valentine D.L."/>
        </authorList>
    </citation>
    <scope>NUCLEOTIDE SEQUENCE [LARGE SCALE GENOMIC DNA]</scope>
    <source>
        <strain evidence="2 3">NLcol2</strain>
    </source>
</reference>
<proteinExistence type="predicted"/>
<keyword evidence="3" id="KW-1185">Reference proteome</keyword>
<feature type="signal peptide" evidence="1">
    <location>
        <begin position="1"/>
        <end position="20"/>
    </location>
</feature>
<accession>A0ABU5MZ92</accession>
<keyword evidence="1" id="KW-0732">Signal</keyword>
<protein>
    <submittedName>
        <fullName evidence="2">Uncharacterized protein</fullName>
    </submittedName>
</protein>
<sequence length="200" mass="22356">MKTKLLLSLLAISIGSLCYAESKVIPEAQKLHLDLYTIQFTLAELNEDFQMMEIFPTNVTTATNATVEYKPMSEEKHRLIAEALMKRKQNGELTDQSPALAQASPIVDRVKKSNPSYSSFATIYTKPGAEFSTENLKGKFDSKSNTLNILEMNLPEYEITQPLTIAANSSEWTALFFGGKIISGKEKKYCVLVKTYAPQK</sequence>
<evidence type="ECO:0000313" key="3">
    <source>
        <dbReference type="Proteomes" id="UP001290861"/>
    </source>
</evidence>
<gene>
    <name evidence="2" type="ORF">P9H32_12920</name>
</gene>
<comment type="caution">
    <text evidence="2">The sequence shown here is derived from an EMBL/GenBank/DDBJ whole genome shotgun (WGS) entry which is preliminary data.</text>
</comment>
<evidence type="ECO:0000256" key="1">
    <source>
        <dbReference type="SAM" id="SignalP"/>
    </source>
</evidence>
<feature type="chain" id="PRO_5046393902" evidence="1">
    <location>
        <begin position="21"/>
        <end position="200"/>
    </location>
</feature>
<dbReference type="EMBL" id="JARVCO010000011">
    <property type="protein sequence ID" value="MDZ8119528.1"/>
    <property type="molecule type" value="Genomic_DNA"/>
</dbReference>
<evidence type="ECO:0000313" key="2">
    <source>
        <dbReference type="EMBL" id="MDZ8119528.1"/>
    </source>
</evidence>
<name>A0ABU5MZ92_9BACT</name>
<organism evidence="2 3">
    <name type="scientific">Pontiella agarivorans</name>
    <dbReference type="NCBI Taxonomy" id="3038953"/>
    <lineage>
        <taxon>Bacteria</taxon>
        <taxon>Pseudomonadati</taxon>
        <taxon>Kiritimatiellota</taxon>
        <taxon>Kiritimatiellia</taxon>
        <taxon>Kiritimatiellales</taxon>
        <taxon>Pontiellaceae</taxon>
        <taxon>Pontiella</taxon>
    </lineage>
</organism>
<dbReference type="Proteomes" id="UP001290861">
    <property type="component" value="Unassembled WGS sequence"/>
</dbReference>
<dbReference type="RefSeq" id="WP_322609320.1">
    <property type="nucleotide sequence ID" value="NZ_JARVCO010000011.1"/>
</dbReference>